<keyword evidence="1" id="KW-1133">Transmembrane helix</keyword>
<keyword evidence="1" id="KW-0472">Membrane</keyword>
<feature type="transmembrane region" description="Helical" evidence="1">
    <location>
        <begin position="12"/>
        <end position="31"/>
    </location>
</feature>
<dbReference type="EMBL" id="SLXM01000002">
    <property type="protein sequence ID" value="TCP26874.1"/>
    <property type="molecule type" value="Genomic_DNA"/>
</dbReference>
<feature type="transmembrane region" description="Helical" evidence="1">
    <location>
        <begin position="65"/>
        <end position="82"/>
    </location>
</feature>
<feature type="transmembrane region" description="Helical" evidence="1">
    <location>
        <begin position="184"/>
        <end position="203"/>
    </location>
</feature>
<keyword evidence="3" id="KW-1185">Reference proteome</keyword>
<gene>
    <name evidence="2" type="ORF">EV195_102216</name>
</gene>
<dbReference type="Proteomes" id="UP000294564">
    <property type="component" value="Unassembled WGS sequence"/>
</dbReference>
<proteinExistence type="predicted"/>
<evidence type="ECO:0008006" key="4">
    <source>
        <dbReference type="Google" id="ProtNLM"/>
    </source>
</evidence>
<organism evidence="2 3">
    <name type="scientific">Tenacibaculum skagerrakense</name>
    <dbReference type="NCBI Taxonomy" id="186571"/>
    <lineage>
        <taxon>Bacteria</taxon>
        <taxon>Pseudomonadati</taxon>
        <taxon>Bacteroidota</taxon>
        <taxon>Flavobacteriia</taxon>
        <taxon>Flavobacteriales</taxon>
        <taxon>Flavobacteriaceae</taxon>
        <taxon>Tenacibaculum</taxon>
    </lineage>
</organism>
<evidence type="ECO:0000313" key="3">
    <source>
        <dbReference type="Proteomes" id="UP000294564"/>
    </source>
</evidence>
<evidence type="ECO:0000256" key="1">
    <source>
        <dbReference type="SAM" id="Phobius"/>
    </source>
</evidence>
<dbReference type="OrthoDB" id="979693at2"/>
<feature type="transmembrane region" description="Helical" evidence="1">
    <location>
        <begin position="145"/>
        <end position="163"/>
    </location>
</feature>
<evidence type="ECO:0000313" key="2">
    <source>
        <dbReference type="EMBL" id="TCP26874.1"/>
    </source>
</evidence>
<sequence>MFLSYKYWSRYNFIIIPALLFLSLILLLKSSYYKVDLSVYITIDFVLTIPLLYFLLIRKRAIPKITVLSVTVVSTLIAAFLIPESDQYLLKSVKNIMIPVVEVGVLGFVFYKARLLFKSFKSSNESTDFFTTIQIASEELFPKRIAHFLATEITVFYYLFFSWKSIKKTKNSFSYHKEGTYNSVLLGILLVMLIETFVLHFFIVRWSEITAWILTILSCYTLLQFLALFIAISKRPIEINEERNELIVRFGFAGLATIPLDTIEKVTFSSKEIEDETIHYFSFLGKLAGHNTILYFKERIEYETIYGIKKNTNALAFIVDDKKAFLETIQKIKNS</sequence>
<feature type="transmembrane region" description="Helical" evidence="1">
    <location>
        <begin position="37"/>
        <end position="56"/>
    </location>
</feature>
<keyword evidence="1" id="KW-0812">Transmembrane</keyword>
<comment type="caution">
    <text evidence="2">The sequence shown here is derived from an EMBL/GenBank/DDBJ whole genome shotgun (WGS) entry which is preliminary data.</text>
</comment>
<name>A0A4R2NYZ3_9FLAO</name>
<reference evidence="2 3" key="1">
    <citation type="submission" date="2019-03" db="EMBL/GenBank/DDBJ databases">
        <title>Genomic Encyclopedia of Type Strains, Phase IV (KMG-IV): sequencing the most valuable type-strain genomes for metagenomic binning, comparative biology and taxonomic classification.</title>
        <authorList>
            <person name="Goeker M."/>
        </authorList>
    </citation>
    <scope>NUCLEOTIDE SEQUENCE [LARGE SCALE GENOMIC DNA]</scope>
    <source>
        <strain evidence="2 3">DSM 14836</strain>
    </source>
</reference>
<protein>
    <recommendedName>
        <fullName evidence="4">Beta-carotene 15,15'-monooxygenase</fullName>
    </recommendedName>
</protein>
<dbReference type="AlphaFoldDB" id="A0A4R2NYZ3"/>
<feature type="transmembrane region" description="Helical" evidence="1">
    <location>
        <begin position="209"/>
        <end position="232"/>
    </location>
</feature>
<accession>A0A4R2NYZ3</accession>
<dbReference type="RefSeq" id="WP_132793698.1">
    <property type="nucleotide sequence ID" value="NZ_SLXM01000002.1"/>
</dbReference>